<dbReference type="Pfam" id="PF05016">
    <property type="entry name" value="ParE_toxin"/>
    <property type="match status" value="1"/>
</dbReference>
<dbReference type="EMBL" id="LR743512">
    <property type="protein sequence ID" value="CAA2145539.1"/>
    <property type="molecule type" value="Genomic_DNA"/>
</dbReference>
<dbReference type="PANTHER" id="PTHR33755">
    <property type="entry name" value="TOXIN PARE1-RELATED"/>
    <property type="match status" value="1"/>
</dbReference>
<keyword evidence="3" id="KW-0614">Plasmid</keyword>
<organism evidence="3">
    <name type="scientific">Methylobacterium bullatum</name>
    <dbReference type="NCBI Taxonomy" id="570505"/>
    <lineage>
        <taxon>Bacteria</taxon>
        <taxon>Pseudomonadati</taxon>
        <taxon>Pseudomonadota</taxon>
        <taxon>Alphaproteobacteria</taxon>
        <taxon>Hyphomicrobiales</taxon>
        <taxon>Methylobacteriaceae</taxon>
        <taxon>Methylobacterium</taxon>
    </lineage>
</organism>
<geneLocation type="plasmid" evidence="3">
    <name>3</name>
</geneLocation>
<reference evidence="3" key="1">
    <citation type="submission" date="2019-12" db="EMBL/GenBank/DDBJ databases">
        <authorList>
            <person name="Cremers G."/>
        </authorList>
    </citation>
    <scope>NUCLEOTIDE SEQUENCE</scope>
    <source>
        <strain evidence="3">Mbul2</strain>
        <plasmid evidence="3">3</plasmid>
    </source>
</reference>
<dbReference type="AlphaFoldDB" id="A0A679KJD0"/>
<proteinExistence type="inferred from homology"/>
<sequence>MRVVLTEKAIADLFRIGRFIQEDNPARAVTFVEELEQRCQGLAGMARAFPLLPGREQAGIRRRSHGNYLIFYRFSDAEALVEVLHVLNGAQDYDAILFPAG</sequence>
<dbReference type="InterPro" id="IPR035093">
    <property type="entry name" value="RelE/ParE_toxin_dom_sf"/>
</dbReference>
<dbReference type="RefSeq" id="WP_056160314.1">
    <property type="nucleotide sequence ID" value="NZ_LR743512.1"/>
</dbReference>
<accession>A0A679KJD0</accession>
<dbReference type="Gene3D" id="3.30.2310.20">
    <property type="entry name" value="RelE-like"/>
    <property type="match status" value="1"/>
</dbReference>
<comment type="similarity">
    <text evidence="1">Belongs to the RelE toxin family.</text>
</comment>
<gene>
    <name evidence="3" type="ORF">MBLL_04664</name>
</gene>
<evidence type="ECO:0000313" key="3">
    <source>
        <dbReference type="EMBL" id="CAA2145539.1"/>
    </source>
</evidence>
<evidence type="ECO:0000256" key="2">
    <source>
        <dbReference type="ARBA" id="ARBA00022649"/>
    </source>
</evidence>
<protein>
    <submittedName>
        <fullName evidence="3">Uncharacterized protein</fullName>
    </submittedName>
</protein>
<name>A0A679KJD0_9HYPH</name>
<evidence type="ECO:0000256" key="1">
    <source>
        <dbReference type="ARBA" id="ARBA00006226"/>
    </source>
</evidence>
<dbReference type="InterPro" id="IPR051803">
    <property type="entry name" value="TA_system_RelE-like_toxin"/>
</dbReference>
<keyword evidence="2" id="KW-1277">Toxin-antitoxin system</keyword>
<dbReference type="PANTHER" id="PTHR33755:SF6">
    <property type="entry name" value="PLASMID STABILIZATION SYSTEM PROTEIN"/>
    <property type="match status" value="1"/>
</dbReference>
<dbReference type="InterPro" id="IPR007712">
    <property type="entry name" value="RelE/ParE_toxin"/>
</dbReference>